<keyword evidence="3" id="KW-1185">Reference proteome</keyword>
<sequence>MSPSPSIDLYAIHRLDRSRSSEQLAAALTAQLQSTDPRDALARGRIETARAILGDPAKRAAYDARLTEPRPVTEQTLARLAAGAPAPQGPAPAQTAPSAKGAGRRNVLIAAISAIAALLLIVVTAAACSGNDESEPAASDRSSSSSDGPGGPKDSSGASVIAQHGVPCRIGDTNDTSAVWGTKDGGDSKGVYADEAKTPSSVIVLDKAIALPSQFDRLAGFTEAGTGGNTENLQVLQGRIYVGLVDDPTNPKNDTQYGKSAVSTKARTLVAEIDPITGDVRVQDSGDGTVTSTLRNNMPGGYYRIQAGEGVTIPEQAKGDLPSQVYTLRAAVPFGADQNTVWVLLRGSSKLYQGTLYDTTSPEGTVTGSTIDPSKCTK</sequence>
<reference evidence="3" key="1">
    <citation type="journal article" date="2019" name="Int. J. Syst. Evol. Microbiol.">
        <title>The Global Catalogue of Microorganisms (GCM) 10K type strain sequencing project: providing services to taxonomists for standard genome sequencing and annotation.</title>
        <authorList>
            <consortium name="The Broad Institute Genomics Platform"/>
            <consortium name="The Broad Institute Genome Sequencing Center for Infectious Disease"/>
            <person name="Wu L."/>
            <person name="Ma J."/>
        </authorList>
    </citation>
    <scope>NUCLEOTIDE SEQUENCE [LARGE SCALE GENOMIC DNA]</scope>
    <source>
        <strain evidence="3">JCM 14234</strain>
    </source>
</reference>
<evidence type="ECO:0000313" key="3">
    <source>
        <dbReference type="Proteomes" id="UP001501035"/>
    </source>
</evidence>
<gene>
    <name evidence="2" type="ORF">GCM10010528_23290</name>
</gene>
<feature type="compositionally biased region" description="Low complexity" evidence="1">
    <location>
        <begin position="136"/>
        <end position="159"/>
    </location>
</feature>
<dbReference type="Proteomes" id="UP001501035">
    <property type="component" value="Unassembled WGS sequence"/>
</dbReference>
<dbReference type="EMBL" id="BAAAVS010000046">
    <property type="protein sequence ID" value="GAA3043009.1"/>
    <property type="molecule type" value="Genomic_DNA"/>
</dbReference>
<protein>
    <recommendedName>
        <fullName evidence="4">J domain-containing protein</fullName>
    </recommendedName>
</protein>
<proteinExistence type="predicted"/>
<feature type="compositionally biased region" description="Polar residues" evidence="1">
    <location>
        <begin position="358"/>
        <end position="372"/>
    </location>
</feature>
<evidence type="ECO:0000256" key="1">
    <source>
        <dbReference type="SAM" id="MobiDB-lite"/>
    </source>
</evidence>
<feature type="region of interest" description="Disordered" evidence="1">
    <location>
        <begin position="131"/>
        <end position="159"/>
    </location>
</feature>
<accession>A0ABP6LJT9</accession>
<name>A0ABP6LJT9_9ACTN</name>
<evidence type="ECO:0000313" key="2">
    <source>
        <dbReference type="EMBL" id="GAA3043009.1"/>
    </source>
</evidence>
<organism evidence="2 3">
    <name type="scientific">Gordonia defluvii</name>
    <dbReference type="NCBI Taxonomy" id="283718"/>
    <lineage>
        <taxon>Bacteria</taxon>
        <taxon>Bacillati</taxon>
        <taxon>Actinomycetota</taxon>
        <taxon>Actinomycetes</taxon>
        <taxon>Mycobacteriales</taxon>
        <taxon>Gordoniaceae</taxon>
        <taxon>Gordonia</taxon>
    </lineage>
</organism>
<feature type="region of interest" description="Disordered" evidence="1">
    <location>
        <begin position="358"/>
        <end position="378"/>
    </location>
</feature>
<evidence type="ECO:0008006" key="4">
    <source>
        <dbReference type="Google" id="ProtNLM"/>
    </source>
</evidence>
<dbReference type="RefSeq" id="WP_344716790.1">
    <property type="nucleotide sequence ID" value="NZ_BAAAVS010000046.1"/>
</dbReference>
<comment type="caution">
    <text evidence="2">The sequence shown here is derived from an EMBL/GenBank/DDBJ whole genome shotgun (WGS) entry which is preliminary data.</text>
</comment>